<sequence length="128" mass="14129">MSVEVTPALRQAAHLMVLAQHLTRNPDLAPVNVHERGGDEAQQLQVRRGSAARMLVEWADSLIEPHACVRRIEDEAFVYVSGGAPAMQVEVWTTVPGLLEHLGWKPDEKTRLVAVEELRMFAAVEGVA</sequence>
<accession>A0ABQ3MIG6</accession>
<reference evidence="2" key="1">
    <citation type="journal article" date="2019" name="Int. J. Syst. Evol. Microbiol.">
        <title>The Global Catalogue of Microorganisms (GCM) 10K type strain sequencing project: providing services to taxonomists for standard genome sequencing and annotation.</title>
        <authorList>
            <consortium name="The Broad Institute Genomics Platform"/>
            <consortium name="The Broad Institute Genome Sequencing Center for Infectious Disease"/>
            <person name="Wu L."/>
            <person name="Ma J."/>
        </authorList>
    </citation>
    <scope>NUCLEOTIDE SEQUENCE [LARGE SCALE GENOMIC DNA]</scope>
    <source>
        <strain evidence="2">CGMCC 4.7367</strain>
    </source>
</reference>
<comment type="caution">
    <text evidence="1">The sequence shown here is derived from an EMBL/GenBank/DDBJ whole genome shotgun (WGS) entry which is preliminary data.</text>
</comment>
<evidence type="ECO:0000313" key="2">
    <source>
        <dbReference type="Proteomes" id="UP000605568"/>
    </source>
</evidence>
<dbReference type="EMBL" id="BNAR01000006">
    <property type="protein sequence ID" value="GHH44026.1"/>
    <property type="molecule type" value="Genomic_DNA"/>
</dbReference>
<proteinExistence type="predicted"/>
<name>A0ABQ3MIG6_9PSEU</name>
<organism evidence="1 2">
    <name type="scientific">Lentzea cavernae</name>
    <dbReference type="NCBI Taxonomy" id="2020703"/>
    <lineage>
        <taxon>Bacteria</taxon>
        <taxon>Bacillati</taxon>
        <taxon>Actinomycetota</taxon>
        <taxon>Actinomycetes</taxon>
        <taxon>Pseudonocardiales</taxon>
        <taxon>Pseudonocardiaceae</taxon>
        <taxon>Lentzea</taxon>
    </lineage>
</organism>
<evidence type="ECO:0000313" key="1">
    <source>
        <dbReference type="EMBL" id="GHH44026.1"/>
    </source>
</evidence>
<protein>
    <submittedName>
        <fullName evidence="1">Uncharacterized protein</fullName>
    </submittedName>
</protein>
<dbReference type="RefSeq" id="WP_191300178.1">
    <property type="nucleotide sequence ID" value="NZ_BNAR01000006.1"/>
</dbReference>
<gene>
    <name evidence="1" type="ORF">GCM10017774_42780</name>
</gene>
<dbReference type="Proteomes" id="UP000605568">
    <property type="component" value="Unassembled WGS sequence"/>
</dbReference>
<keyword evidence="2" id="KW-1185">Reference proteome</keyword>